<evidence type="ECO:0000259" key="3">
    <source>
        <dbReference type="PROSITE" id="PS50157"/>
    </source>
</evidence>
<feature type="compositionally biased region" description="Polar residues" evidence="2">
    <location>
        <begin position="292"/>
        <end position="313"/>
    </location>
</feature>
<organism evidence="4 5">
    <name type="scientific">Lasiosphaeria ovina</name>
    <dbReference type="NCBI Taxonomy" id="92902"/>
    <lineage>
        <taxon>Eukaryota</taxon>
        <taxon>Fungi</taxon>
        <taxon>Dikarya</taxon>
        <taxon>Ascomycota</taxon>
        <taxon>Pezizomycotina</taxon>
        <taxon>Sordariomycetes</taxon>
        <taxon>Sordariomycetidae</taxon>
        <taxon>Sordariales</taxon>
        <taxon>Lasiosphaeriaceae</taxon>
        <taxon>Lasiosphaeria</taxon>
    </lineage>
</organism>
<proteinExistence type="predicted"/>
<dbReference type="Proteomes" id="UP001287356">
    <property type="component" value="Unassembled WGS sequence"/>
</dbReference>
<dbReference type="GO" id="GO:0008270">
    <property type="term" value="F:zinc ion binding"/>
    <property type="evidence" value="ECO:0007669"/>
    <property type="project" value="UniProtKB-KW"/>
</dbReference>
<dbReference type="AlphaFoldDB" id="A0AAE0JTW7"/>
<feature type="region of interest" description="Disordered" evidence="2">
    <location>
        <begin position="411"/>
        <end position="481"/>
    </location>
</feature>
<feature type="region of interest" description="Disordered" evidence="2">
    <location>
        <begin position="266"/>
        <end position="313"/>
    </location>
</feature>
<feature type="region of interest" description="Disordered" evidence="2">
    <location>
        <begin position="340"/>
        <end position="364"/>
    </location>
</feature>
<name>A0AAE0JTW7_9PEZI</name>
<keyword evidence="1" id="KW-0863">Zinc-finger</keyword>
<keyword evidence="1" id="KW-0862">Zinc</keyword>
<feature type="domain" description="C2H2-type" evidence="3">
    <location>
        <begin position="530"/>
        <end position="559"/>
    </location>
</feature>
<evidence type="ECO:0000313" key="4">
    <source>
        <dbReference type="EMBL" id="KAK3361472.1"/>
    </source>
</evidence>
<evidence type="ECO:0000313" key="5">
    <source>
        <dbReference type="Proteomes" id="UP001287356"/>
    </source>
</evidence>
<dbReference type="PANTHER" id="PTHR38166:SF1">
    <property type="entry name" value="C2H2-TYPE DOMAIN-CONTAINING PROTEIN"/>
    <property type="match status" value="1"/>
</dbReference>
<feature type="compositionally biased region" description="Polar residues" evidence="2">
    <location>
        <begin position="1"/>
        <end position="10"/>
    </location>
</feature>
<comment type="caution">
    <text evidence="4">The sequence shown here is derived from an EMBL/GenBank/DDBJ whole genome shotgun (WGS) entry which is preliminary data.</text>
</comment>
<feature type="region of interest" description="Disordered" evidence="2">
    <location>
        <begin position="683"/>
        <end position="703"/>
    </location>
</feature>
<evidence type="ECO:0000256" key="1">
    <source>
        <dbReference type="PROSITE-ProRule" id="PRU00042"/>
    </source>
</evidence>
<dbReference type="InterPro" id="IPR013087">
    <property type="entry name" value="Znf_C2H2_type"/>
</dbReference>
<keyword evidence="5" id="KW-1185">Reference proteome</keyword>
<feature type="region of interest" description="Disordered" evidence="2">
    <location>
        <begin position="1"/>
        <end position="33"/>
    </location>
</feature>
<feature type="region of interest" description="Disordered" evidence="2">
    <location>
        <begin position="67"/>
        <end position="135"/>
    </location>
</feature>
<reference evidence="4" key="1">
    <citation type="journal article" date="2023" name="Mol. Phylogenet. Evol.">
        <title>Genome-scale phylogeny and comparative genomics of the fungal order Sordariales.</title>
        <authorList>
            <person name="Hensen N."/>
            <person name="Bonometti L."/>
            <person name="Westerberg I."/>
            <person name="Brannstrom I.O."/>
            <person name="Guillou S."/>
            <person name="Cros-Aarteil S."/>
            <person name="Calhoun S."/>
            <person name="Haridas S."/>
            <person name="Kuo A."/>
            <person name="Mondo S."/>
            <person name="Pangilinan J."/>
            <person name="Riley R."/>
            <person name="LaButti K."/>
            <person name="Andreopoulos B."/>
            <person name="Lipzen A."/>
            <person name="Chen C."/>
            <person name="Yan M."/>
            <person name="Daum C."/>
            <person name="Ng V."/>
            <person name="Clum A."/>
            <person name="Steindorff A."/>
            <person name="Ohm R.A."/>
            <person name="Martin F."/>
            <person name="Silar P."/>
            <person name="Natvig D.O."/>
            <person name="Lalanne C."/>
            <person name="Gautier V."/>
            <person name="Ament-Velasquez S.L."/>
            <person name="Kruys A."/>
            <person name="Hutchinson M.I."/>
            <person name="Powell A.J."/>
            <person name="Barry K."/>
            <person name="Miller A.N."/>
            <person name="Grigoriev I.V."/>
            <person name="Debuchy R."/>
            <person name="Gladieux P."/>
            <person name="Hiltunen Thoren M."/>
            <person name="Johannesson H."/>
        </authorList>
    </citation>
    <scope>NUCLEOTIDE SEQUENCE</scope>
    <source>
        <strain evidence="4">CBS 958.72</strain>
    </source>
</reference>
<protein>
    <recommendedName>
        <fullName evidence="3">C2H2-type domain-containing protein</fullName>
    </recommendedName>
</protein>
<dbReference type="PANTHER" id="PTHR38166">
    <property type="entry name" value="C2H2-TYPE DOMAIN-CONTAINING PROTEIN-RELATED"/>
    <property type="match status" value="1"/>
</dbReference>
<keyword evidence="1" id="KW-0479">Metal-binding</keyword>
<dbReference type="EMBL" id="JAULSN010000011">
    <property type="protein sequence ID" value="KAK3361472.1"/>
    <property type="molecule type" value="Genomic_DNA"/>
</dbReference>
<feature type="compositionally biased region" description="Polar residues" evidence="2">
    <location>
        <begin position="112"/>
        <end position="129"/>
    </location>
</feature>
<accession>A0AAE0JTW7</accession>
<evidence type="ECO:0000256" key="2">
    <source>
        <dbReference type="SAM" id="MobiDB-lite"/>
    </source>
</evidence>
<dbReference type="PROSITE" id="PS50157">
    <property type="entry name" value="ZINC_FINGER_C2H2_2"/>
    <property type="match status" value="1"/>
</dbReference>
<sequence>MYLPVTTGQIGSEPATAGKPSSKLPRMAKSRRLTRLWRTLTKPKPEDHIQKLPGTLKRIAISLRQTLDPNSKTDQQFSDMPEPPPGQHKQKPSGEPEGALSEARVAAMPPGASQTSLDSSTSMEITGQETRQKEKIRLRRKAFKSQHRGIYALQMPSTVSITDDLCPSKKHSQATVDFDVAMCETAAYATFARRMQIPPTLKLKTRSYQSKSIPSVRLSSTPSAARARRLKALSLLPLEDTSSSDEAQASIPVVPPSALSSEEITDHLSMPSSPDGSDARSAVAAPCRPSVDLQSGTNEFPTDSQSSDGCQSSEIGSIFSTEESPLESSVSATSLADLLEPGLNQPSSDASDTEDTMSDVTDHTDPSLIDAFEASPTPFNPVLLSLLVSLREEIVDRIKQRLQAILLHSHGGQERPAQPGNSGSSPPNPPAASTERAPFVNILPNWRKGAPDEDDPDNLGRGNGGDDDRGKPTDATSRTQLEDRLRRFACPFYKMYPKSEGLHKSCQGPGWGSVHRVKEHIYRRHQRPTFHCTRCLVSFANEENLAEHIRGEVRCENRTAPPDEETLFISQSQGQALRKRKKDVPEEERWTTVFQIIFPDVPADHIPSPYHESCQDSLPSSAILSEFCEFLAQQLPSRIAADVNNHLRVHQPPLAPHGIHGDMTEIFRSTVREVINEFLPALQAASPGPGENGSPTSSISARQPLLPDDFHRIMRTPPLREPPPPPVGWGRHPLLGSAAFFDASALDFGFATPNAAPSTITSAMASIDDPSFSPGLGYWTTSCDDSETSDPLLLSFMEDYEGTQLRMA</sequence>
<reference evidence="4" key="2">
    <citation type="submission" date="2023-06" db="EMBL/GenBank/DDBJ databases">
        <authorList>
            <consortium name="Lawrence Berkeley National Laboratory"/>
            <person name="Haridas S."/>
            <person name="Hensen N."/>
            <person name="Bonometti L."/>
            <person name="Westerberg I."/>
            <person name="Brannstrom I.O."/>
            <person name="Guillou S."/>
            <person name="Cros-Aarteil S."/>
            <person name="Calhoun S."/>
            <person name="Kuo A."/>
            <person name="Mondo S."/>
            <person name="Pangilinan J."/>
            <person name="Riley R."/>
            <person name="Labutti K."/>
            <person name="Andreopoulos B."/>
            <person name="Lipzen A."/>
            <person name="Chen C."/>
            <person name="Yanf M."/>
            <person name="Daum C."/>
            <person name="Ng V."/>
            <person name="Clum A."/>
            <person name="Steindorff A."/>
            <person name="Ohm R."/>
            <person name="Martin F."/>
            <person name="Silar P."/>
            <person name="Natvig D."/>
            <person name="Lalanne C."/>
            <person name="Gautier V."/>
            <person name="Ament-Velasquez S.L."/>
            <person name="Kruys A."/>
            <person name="Hutchinson M.I."/>
            <person name="Powell A.J."/>
            <person name="Barry K."/>
            <person name="Miller A.N."/>
            <person name="Grigoriev I.V."/>
            <person name="Debuchy R."/>
            <person name="Gladieux P."/>
            <person name="Thoren M.H."/>
            <person name="Johannesson H."/>
        </authorList>
    </citation>
    <scope>NUCLEOTIDE SEQUENCE</scope>
    <source>
        <strain evidence="4">CBS 958.72</strain>
    </source>
</reference>
<feature type="compositionally biased region" description="Polar residues" evidence="2">
    <location>
        <begin position="67"/>
        <end position="78"/>
    </location>
</feature>
<gene>
    <name evidence="4" type="ORF">B0T24DRAFT_641663</name>
</gene>